<dbReference type="AlphaFoldDB" id="A0A6A1WAF8"/>
<evidence type="ECO:0000256" key="2">
    <source>
        <dbReference type="ARBA" id="ARBA00009191"/>
    </source>
</evidence>
<dbReference type="Gene3D" id="2.120.10.30">
    <property type="entry name" value="TolB, C-terminal domain"/>
    <property type="match status" value="1"/>
</dbReference>
<keyword evidence="9" id="KW-1185">Reference proteome</keyword>
<dbReference type="Pfam" id="PF03088">
    <property type="entry name" value="Str_synth"/>
    <property type="match status" value="1"/>
</dbReference>
<dbReference type="Proteomes" id="UP000516437">
    <property type="component" value="Chromosome 2"/>
</dbReference>
<protein>
    <submittedName>
        <fullName evidence="8">Strictosidine synthase 3</fullName>
    </submittedName>
</protein>
<proteinExistence type="inferred from homology"/>
<accession>A0A6A1WAF8</accession>
<reference evidence="8 9" key="1">
    <citation type="journal article" date="2019" name="Plant Biotechnol. J.">
        <title>The red bayberry genome and genetic basis of sex determination.</title>
        <authorList>
            <person name="Jia H.M."/>
            <person name="Jia H.J."/>
            <person name="Cai Q.L."/>
            <person name="Wang Y."/>
            <person name="Zhao H.B."/>
            <person name="Yang W.F."/>
            <person name="Wang G.Y."/>
            <person name="Li Y.H."/>
            <person name="Zhan D.L."/>
            <person name="Shen Y.T."/>
            <person name="Niu Q.F."/>
            <person name="Chang L."/>
            <person name="Qiu J."/>
            <person name="Zhao L."/>
            <person name="Xie H.B."/>
            <person name="Fu W.Y."/>
            <person name="Jin J."/>
            <person name="Li X.W."/>
            <person name="Jiao Y."/>
            <person name="Zhou C.C."/>
            <person name="Tu T."/>
            <person name="Chai C.Y."/>
            <person name="Gao J.L."/>
            <person name="Fan L.J."/>
            <person name="van de Weg E."/>
            <person name="Wang J.Y."/>
            <person name="Gao Z.S."/>
        </authorList>
    </citation>
    <scope>NUCLEOTIDE SEQUENCE [LARGE SCALE GENOMIC DNA]</scope>
    <source>
        <tissue evidence="8">Leaves</tissue>
    </source>
</reference>
<evidence type="ECO:0000313" key="8">
    <source>
        <dbReference type="EMBL" id="KAB1222229.1"/>
    </source>
</evidence>
<organism evidence="8 9">
    <name type="scientific">Morella rubra</name>
    <name type="common">Chinese bayberry</name>
    <dbReference type="NCBI Taxonomy" id="262757"/>
    <lineage>
        <taxon>Eukaryota</taxon>
        <taxon>Viridiplantae</taxon>
        <taxon>Streptophyta</taxon>
        <taxon>Embryophyta</taxon>
        <taxon>Tracheophyta</taxon>
        <taxon>Spermatophyta</taxon>
        <taxon>Magnoliopsida</taxon>
        <taxon>eudicotyledons</taxon>
        <taxon>Gunneridae</taxon>
        <taxon>Pentapetalae</taxon>
        <taxon>rosids</taxon>
        <taxon>fabids</taxon>
        <taxon>Fagales</taxon>
        <taxon>Myricaceae</taxon>
        <taxon>Morella</taxon>
    </lineage>
</organism>
<dbReference type="PANTHER" id="PTHR10426">
    <property type="entry name" value="STRICTOSIDINE SYNTHASE-RELATED"/>
    <property type="match status" value="1"/>
</dbReference>
<evidence type="ECO:0000256" key="5">
    <source>
        <dbReference type="ARBA" id="ARBA00023180"/>
    </source>
</evidence>
<sequence>MRPKFLLAATFVALLSAFVAVNRIRHPPRASHVDHLGRFEAIPIEGAVGPESFAFDPLGGGPYTGVSDGRIIKWQQDERRWINFSRTSPERDDCGGHRDHDQMEHVCGRPLGLRFDVTTGDLYIADAYMGLLVVDPSGDMPTQVATQAQGLPFGFTNGLDIDPRNGAVYFSDSSTQYQRRSYLSVIISGDKTGRLMKYDPETKQVTVLLSDLSFPNGVVLSENGDYILVAETTHCRIMRYWLETSNAGNFEVFAQLPGFPDNIHRSPRGGYWVAMHSRRGRLLEWVLAYPSMGNALLKLPFNIMKAYSYLAKWRGSGLAIRLSEQGEILEMLEDRNENNWGSVSEAKERDGTLWMGSVNMPFAGKYKI</sequence>
<keyword evidence="5" id="KW-0325">Glycoprotein</keyword>
<dbReference type="FunFam" id="2.120.10.30:FF:000032">
    <property type="entry name" value="Protein STRICTOSIDINE SYNTHASE-LIKE 13"/>
    <property type="match status" value="1"/>
</dbReference>
<dbReference type="PANTHER" id="PTHR10426:SF79">
    <property type="entry name" value="PROTEIN STRICTOSIDINE SYNTHASE-LIKE 2"/>
    <property type="match status" value="1"/>
</dbReference>
<dbReference type="InterPro" id="IPR011042">
    <property type="entry name" value="6-blade_b-propeller_TolB-like"/>
</dbReference>
<evidence type="ECO:0000313" key="9">
    <source>
        <dbReference type="Proteomes" id="UP000516437"/>
    </source>
</evidence>
<dbReference type="SUPFAM" id="SSF63829">
    <property type="entry name" value="Calcium-dependent phosphotriesterase"/>
    <property type="match status" value="1"/>
</dbReference>
<keyword evidence="4 6" id="KW-0732">Signal</keyword>
<comment type="similarity">
    <text evidence="2">Belongs to the strictosidine synthase family.</text>
</comment>
<feature type="signal peptide" evidence="6">
    <location>
        <begin position="1"/>
        <end position="21"/>
    </location>
</feature>
<evidence type="ECO:0000256" key="4">
    <source>
        <dbReference type="ARBA" id="ARBA00022729"/>
    </source>
</evidence>
<dbReference type="InterPro" id="IPR018119">
    <property type="entry name" value="Strictosidine_synth_cons-reg"/>
</dbReference>
<feature type="chain" id="PRO_5025610523" evidence="6">
    <location>
        <begin position="22"/>
        <end position="368"/>
    </location>
</feature>
<evidence type="ECO:0000256" key="6">
    <source>
        <dbReference type="SAM" id="SignalP"/>
    </source>
</evidence>
<comment type="subcellular location">
    <subcellularLocation>
        <location evidence="1">Vacuole</location>
    </subcellularLocation>
</comment>
<evidence type="ECO:0000256" key="1">
    <source>
        <dbReference type="ARBA" id="ARBA00004116"/>
    </source>
</evidence>
<dbReference type="GO" id="GO:0012505">
    <property type="term" value="C:endomembrane system"/>
    <property type="evidence" value="ECO:0007669"/>
    <property type="project" value="TreeGrafter"/>
</dbReference>
<feature type="domain" description="Strictosidine synthase conserved region" evidence="7">
    <location>
        <begin position="157"/>
        <end position="243"/>
    </location>
</feature>
<keyword evidence="3" id="KW-0926">Vacuole</keyword>
<dbReference type="GO" id="GO:0016787">
    <property type="term" value="F:hydrolase activity"/>
    <property type="evidence" value="ECO:0007669"/>
    <property type="project" value="TreeGrafter"/>
</dbReference>
<evidence type="ECO:0000256" key="3">
    <source>
        <dbReference type="ARBA" id="ARBA00022554"/>
    </source>
</evidence>
<gene>
    <name evidence="8" type="ORF">CJ030_MR2G023467</name>
</gene>
<comment type="caution">
    <text evidence="8">The sequence shown here is derived from an EMBL/GenBank/DDBJ whole genome shotgun (WGS) entry which is preliminary data.</text>
</comment>
<dbReference type="GO" id="GO:0005773">
    <property type="term" value="C:vacuole"/>
    <property type="evidence" value="ECO:0007669"/>
    <property type="project" value="UniProtKB-SubCell"/>
</dbReference>
<evidence type="ECO:0000259" key="7">
    <source>
        <dbReference type="Pfam" id="PF03088"/>
    </source>
</evidence>
<dbReference type="OrthoDB" id="5307922at2759"/>
<name>A0A6A1WAF8_9ROSI</name>
<dbReference type="EMBL" id="RXIC02000020">
    <property type="protein sequence ID" value="KAB1222229.1"/>
    <property type="molecule type" value="Genomic_DNA"/>
</dbReference>
<dbReference type="Pfam" id="PF20067">
    <property type="entry name" value="SSL_N"/>
    <property type="match status" value="1"/>
</dbReference>